<organism evidence="1 2">
    <name type="scientific">Paramagnetospirillum kuznetsovii</name>
    <dbReference type="NCBI Taxonomy" id="2053833"/>
    <lineage>
        <taxon>Bacteria</taxon>
        <taxon>Pseudomonadati</taxon>
        <taxon>Pseudomonadota</taxon>
        <taxon>Alphaproteobacteria</taxon>
        <taxon>Rhodospirillales</taxon>
        <taxon>Magnetospirillaceae</taxon>
        <taxon>Paramagnetospirillum</taxon>
    </lineage>
</organism>
<comment type="caution">
    <text evidence="1">The sequence shown here is derived from an EMBL/GenBank/DDBJ whole genome shotgun (WGS) entry which is preliminary data.</text>
</comment>
<protein>
    <submittedName>
        <fullName evidence="1">Uncharacterized protein</fullName>
    </submittedName>
</protein>
<sequence>MDLHEMASIGDYQFPLKIGFYAGEGVMRLRDSVFLILIMMASTHSEAAQASGVLSCRSASESECRPTGCMQQDLRADLTFDSERKLLRYCAGEGCYAARVATVKAEDGGVSFAADAKAEDGRSGRIDRLVTIHPGRRGATVGAFLADGSVLFTHMNCGEGP</sequence>
<evidence type="ECO:0000313" key="2">
    <source>
        <dbReference type="Proteomes" id="UP000251075"/>
    </source>
</evidence>
<gene>
    <name evidence="1" type="ORF">CU669_19235</name>
</gene>
<reference evidence="1 2" key="1">
    <citation type="submission" date="2017-11" db="EMBL/GenBank/DDBJ databases">
        <title>Draft genome sequence of magnetotactic bacterium Magnetospirillum kuznetsovii LBB-42.</title>
        <authorList>
            <person name="Grouzdev D.S."/>
            <person name="Rysina M.S."/>
            <person name="Baslerov R.V."/>
            <person name="Koziaeva V."/>
        </authorList>
    </citation>
    <scope>NUCLEOTIDE SEQUENCE [LARGE SCALE GENOMIC DNA]</scope>
    <source>
        <strain evidence="1 2">LBB-42</strain>
    </source>
</reference>
<name>A0A364NTD4_9PROT</name>
<evidence type="ECO:0000313" key="1">
    <source>
        <dbReference type="EMBL" id="RAU20302.1"/>
    </source>
</evidence>
<dbReference type="RefSeq" id="WP_112147218.1">
    <property type="nucleotide sequence ID" value="NZ_PGTO01000027.1"/>
</dbReference>
<dbReference type="EMBL" id="PGTO01000027">
    <property type="protein sequence ID" value="RAU20302.1"/>
    <property type="molecule type" value="Genomic_DNA"/>
</dbReference>
<dbReference type="OrthoDB" id="7360759at2"/>
<proteinExistence type="predicted"/>
<dbReference type="Proteomes" id="UP000251075">
    <property type="component" value="Unassembled WGS sequence"/>
</dbReference>
<accession>A0A364NTD4</accession>
<keyword evidence="2" id="KW-1185">Reference proteome</keyword>
<dbReference type="AlphaFoldDB" id="A0A364NTD4"/>